<protein>
    <submittedName>
        <fullName evidence="1">Uncharacterized protein</fullName>
    </submittedName>
</protein>
<name>A0ACC0NV73_RHOML</name>
<organism evidence="1 2">
    <name type="scientific">Rhododendron molle</name>
    <name type="common">Chinese azalea</name>
    <name type="synonym">Azalea mollis</name>
    <dbReference type="NCBI Taxonomy" id="49168"/>
    <lineage>
        <taxon>Eukaryota</taxon>
        <taxon>Viridiplantae</taxon>
        <taxon>Streptophyta</taxon>
        <taxon>Embryophyta</taxon>
        <taxon>Tracheophyta</taxon>
        <taxon>Spermatophyta</taxon>
        <taxon>Magnoliopsida</taxon>
        <taxon>eudicotyledons</taxon>
        <taxon>Gunneridae</taxon>
        <taxon>Pentapetalae</taxon>
        <taxon>asterids</taxon>
        <taxon>Ericales</taxon>
        <taxon>Ericaceae</taxon>
        <taxon>Ericoideae</taxon>
        <taxon>Rhodoreae</taxon>
        <taxon>Rhododendron</taxon>
    </lineage>
</organism>
<dbReference type="Proteomes" id="UP001062846">
    <property type="component" value="Chromosome 5"/>
</dbReference>
<keyword evidence="2" id="KW-1185">Reference proteome</keyword>
<evidence type="ECO:0000313" key="2">
    <source>
        <dbReference type="Proteomes" id="UP001062846"/>
    </source>
</evidence>
<comment type="caution">
    <text evidence="1">The sequence shown here is derived from an EMBL/GenBank/DDBJ whole genome shotgun (WGS) entry which is preliminary data.</text>
</comment>
<dbReference type="EMBL" id="CM046392">
    <property type="protein sequence ID" value="KAI8556859.1"/>
    <property type="molecule type" value="Genomic_DNA"/>
</dbReference>
<gene>
    <name evidence="1" type="ORF">RHMOL_Rhmol05G0288500</name>
</gene>
<evidence type="ECO:0000313" key="1">
    <source>
        <dbReference type="EMBL" id="KAI8556859.1"/>
    </source>
</evidence>
<reference evidence="1" key="1">
    <citation type="submission" date="2022-02" db="EMBL/GenBank/DDBJ databases">
        <title>Plant Genome Project.</title>
        <authorList>
            <person name="Zhang R.-G."/>
        </authorList>
    </citation>
    <scope>NUCLEOTIDE SEQUENCE</scope>
    <source>
        <strain evidence="1">AT1</strain>
    </source>
</reference>
<sequence>MSSHNNMSPVVVHVFLFLVCVFASVQYSQAQRVKAPSFAFRSLYSFGDSFVDPGNNNYIPTYAKSNFPPYGRNFPGRIATGRFSNGLLVPDFLAYYLGVKGYQRPYLGPNIDLEDPVTARAIQIVEQFNYFKKYKVKLQKKVGRKKAQEQIKKALFYVSAGSDDFAFTYFQGGRRALTPPEYEQFLLARIRSFLQGLVDQGARKIAVNGLPPLGCNSEPAQVSRLCECYSERFQRFAQGSTGPTAA</sequence>
<proteinExistence type="predicted"/>
<accession>A0ACC0NV73</accession>